<dbReference type="SUPFAM" id="SSF54534">
    <property type="entry name" value="FKBP-like"/>
    <property type="match status" value="1"/>
</dbReference>
<evidence type="ECO:0000256" key="3">
    <source>
        <dbReference type="ARBA" id="ARBA00013194"/>
    </source>
</evidence>
<dbReference type="InterPro" id="IPR005215">
    <property type="entry name" value="Trig_fac"/>
</dbReference>
<comment type="subcellular location">
    <subcellularLocation>
        <location evidence="11">Cytoplasm</location>
    </subcellularLocation>
    <text evidence="11">About half TF is bound to the ribosome near the polypeptide exit tunnel while the other half is free in the cytoplasm.</text>
</comment>
<evidence type="ECO:0000256" key="2">
    <source>
        <dbReference type="ARBA" id="ARBA00005464"/>
    </source>
</evidence>
<dbReference type="Pfam" id="PF05698">
    <property type="entry name" value="Trigger_C"/>
    <property type="match status" value="1"/>
</dbReference>
<dbReference type="InterPro" id="IPR008881">
    <property type="entry name" value="Trigger_fac_ribosome-bd_bac"/>
</dbReference>
<evidence type="ECO:0000256" key="14">
    <source>
        <dbReference type="SAM" id="MobiDB-lite"/>
    </source>
</evidence>
<dbReference type="SUPFAM" id="SSF102735">
    <property type="entry name" value="Trigger factor ribosome-binding domain"/>
    <property type="match status" value="1"/>
</dbReference>
<dbReference type="EC" id="5.2.1.8" evidence="3 11"/>
<dbReference type="Gene3D" id="3.30.70.1050">
    <property type="entry name" value="Trigger factor ribosome-binding domain"/>
    <property type="match status" value="1"/>
</dbReference>
<evidence type="ECO:0000256" key="1">
    <source>
        <dbReference type="ARBA" id="ARBA00000971"/>
    </source>
</evidence>
<dbReference type="Gene3D" id="1.10.3120.10">
    <property type="entry name" value="Trigger factor, C-terminal domain"/>
    <property type="match status" value="1"/>
</dbReference>
<evidence type="ECO:0000259" key="15">
    <source>
        <dbReference type="PROSITE" id="PS50059"/>
    </source>
</evidence>
<comment type="caution">
    <text evidence="16">The sequence shown here is derived from an EMBL/GenBank/DDBJ whole genome shotgun (WGS) entry which is preliminary data.</text>
</comment>
<dbReference type="EMBL" id="JAPFCC010000001">
    <property type="protein sequence ID" value="MCW7553074.1"/>
    <property type="molecule type" value="Genomic_DNA"/>
</dbReference>
<dbReference type="PANTHER" id="PTHR30560">
    <property type="entry name" value="TRIGGER FACTOR CHAPERONE AND PEPTIDYL-PROLYL CIS/TRANS ISOMERASE"/>
    <property type="match status" value="1"/>
</dbReference>
<dbReference type="InterPro" id="IPR046357">
    <property type="entry name" value="PPIase_dom_sf"/>
</dbReference>
<dbReference type="InterPro" id="IPR001179">
    <property type="entry name" value="PPIase_FKBP_dom"/>
</dbReference>
<evidence type="ECO:0000256" key="10">
    <source>
        <dbReference type="ARBA" id="ARBA00029986"/>
    </source>
</evidence>
<keyword evidence="9 11" id="KW-0131">Cell cycle</keyword>
<proteinExistence type="inferred from homology"/>
<evidence type="ECO:0000256" key="13">
    <source>
        <dbReference type="RuleBase" id="RU003914"/>
    </source>
</evidence>
<dbReference type="InterPro" id="IPR037041">
    <property type="entry name" value="Trigger_fac_C_sf"/>
</dbReference>
<keyword evidence="6 11" id="KW-0697">Rotamase</keyword>
<dbReference type="PIRSF" id="PIRSF003095">
    <property type="entry name" value="Trigger_factor"/>
    <property type="match status" value="1"/>
</dbReference>
<evidence type="ECO:0000313" key="16">
    <source>
        <dbReference type="EMBL" id="MCW7553074.1"/>
    </source>
</evidence>
<feature type="domain" description="PPIase FKBP-type" evidence="15">
    <location>
        <begin position="161"/>
        <end position="251"/>
    </location>
</feature>
<organism evidence="16 17">
    <name type="scientific">Endozoicomonas gorgoniicola</name>
    <dbReference type="NCBI Taxonomy" id="1234144"/>
    <lineage>
        <taxon>Bacteria</taxon>
        <taxon>Pseudomonadati</taxon>
        <taxon>Pseudomonadota</taxon>
        <taxon>Gammaproteobacteria</taxon>
        <taxon>Oceanospirillales</taxon>
        <taxon>Endozoicomonadaceae</taxon>
        <taxon>Endozoicomonas</taxon>
    </lineage>
</organism>
<dbReference type="PANTHER" id="PTHR30560:SF3">
    <property type="entry name" value="TRIGGER FACTOR-LIKE PROTEIN TIG, CHLOROPLASTIC"/>
    <property type="match status" value="1"/>
</dbReference>
<feature type="region of interest" description="Disordered" evidence="14">
    <location>
        <begin position="433"/>
        <end position="456"/>
    </location>
</feature>
<dbReference type="HAMAP" id="MF_00303">
    <property type="entry name" value="Trigger_factor_Tig"/>
    <property type="match status" value="1"/>
</dbReference>
<dbReference type="Pfam" id="PF00254">
    <property type="entry name" value="FKBP_C"/>
    <property type="match status" value="1"/>
</dbReference>
<evidence type="ECO:0000256" key="5">
    <source>
        <dbReference type="ARBA" id="ARBA00022618"/>
    </source>
</evidence>
<dbReference type="InterPro" id="IPR027304">
    <property type="entry name" value="Trigger_fact/SurA_dom_sf"/>
</dbReference>
<evidence type="ECO:0000256" key="7">
    <source>
        <dbReference type="ARBA" id="ARBA00023186"/>
    </source>
</evidence>
<comment type="catalytic activity">
    <reaction evidence="1 11 12">
        <text>[protein]-peptidylproline (omega=180) = [protein]-peptidylproline (omega=0)</text>
        <dbReference type="Rhea" id="RHEA:16237"/>
        <dbReference type="Rhea" id="RHEA-COMP:10747"/>
        <dbReference type="Rhea" id="RHEA-COMP:10748"/>
        <dbReference type="ChEBI" id="CHEBI:83833"/>
        <dbReference type="ChEBI" id="CHEBI:83834"/>
        <dbReference type="EC" id="5.2.1.8"/>
    </reaction>
</comment>
<dbReference type="InterPro" id="IPR036611">
    <property type="entry name" value="Trigger_fac_ribosome-bd_sf"/>
</dbReference>
<keyword evidence="17" id="KW-1185">Reference proteome</keyword>
<keyword evidence="5 11" id="KW-0132">Cell division</keyword>
<dbReference type="GO" id="GO:0003755">
    <property type="term" value="F:peptidyl-prolyl cis-trans isomerase activity"/>
    <property type="evidence" value="ECO:0007669"/>
    <property type="project" value="UniProtKB-EC"/>
</dbReference>
<keyword evidence="8 11" id="KW-0413">Isomerase</keyword>
<evidence type="ECO:0000256" key="6">
    <source>
        <dbReference type="ARBA" id="ARBA00023110"/>
    </source>
</evidence>
<protein>
    <recommendedName>
        <fullName evidence="4 11">Trigger factor</fullName>
        <shortName evidence="11">TF</shortName>
        <ecNumber evidence="3 11">5.2.1.8</ecNumber>
    </recommendedName>
    <alternativeName>
        <fullName evidence="10 11">PPIase</fullName>
    </alternativeName>
</protein>
<evidence type="ECO:0000256" key="12">
    <source>
        <dbReference type="PROSITE-ProRule" id="PRU00277"/>
    </source>
</evidence>
<dbReference type="InterPro" id="IPR008880">
    <property type="entry name" value="Trigger_fac_C"/>
</dbReference>
<evidence type="ECO:0000256" key="9">
    <source>
        <dbReference type="ARBA" id="ARBA00023306"/>
    </source>
</evidence>
<dbReference type="Gene3D" id="3.10.50.40">
    <property type="match status" value="1"/>
</dbReference>
<evidence type="ECO:0000256" key="11">
    <source>
        <dbReference type="HAMAP-Rule" id="MF_00303"/>
    </source>
</evidence>
<dbReference type="RefSeq" id="WP_262567944.1">
    <property type="nucleotide sequence ID" value="NZ_JAPFCC010000001.1"/>
</dbReference>
<reference evidence="16 17" key="1">
    <citation type="submission" date="2022-10" db="EMBL/GenBank/DDBJ databases">
        <title>High-quality genome sequences of two octocoral-associated bacteria, Endozoicomonas euniceicola EF212 and Endozoicomonas gorgoniicola PS125.</title>
        <authorList>
            <person name="Chiou Y.-J."/>
            <person name="Chen Y.-H."/>
        </authorList>
    </citation>
    <scope>NUCLEOTIDE SEQUENCE [LARGE SCALE GENOMIC DNA]</scope>
    <source>
        <strain evidence="16 17">PS125</strain>
    </source>
</reference>
<keyword evidence="7 11" id="KW-0143">Chaperone</keyword>
<evidence type="ECO:0000313" key="17">
    <source>
        <dbReference type="Proteomes" id="UP001209854"/>
    </source>
</evidence>
<comment type="similarity">
    <text evidence="2 11 13">Belongs to the FKBP-type PPIase family. Tig subfamily.</text>
</comment>
<dbReference type="SUPFAM" id="SSF109998">
    <property type="entry name" value="Triger factor/SurA peptide-binding domain-like"/>
    <property type="match status" value="1"/>
</dbReference>
<evidence type="ECO:0000256" key="4">
    <source>
        <dbReference type="ARBA" id="ARBA00016902"/>
    </source>
</evidence>
<evidence type="ECO:0000256" key="8">
    <source>
        <dbReference type="ARBA" id="ARBA00023235"/>
    </source>
</evidence>
<sequence length="456" mass="50488">MQVSLETTSGLERRLSIVIPAEKVDGEVAKRLNDMSRRVRLDGFRPGKVPAKVMKRRYGLGARQEVLGEQMQQAFVEAVTQEKLNPAGAPTVEPKADEEGKDFEFVATFEVYPEITLGDFASIEVERPVADVKDADIDEMVETLRNQSKTFEDVERAAESGDQIVFDYVGSFASGEKAGEEFDGGKAENSTLELGSGRMIPGFEDGLVGVSAGEEKTLELTFPEEYHSEELKGQAVKFACKVHKVQAAAMPELNDEFFARFGVTEGGEEAFRAEVRKNMERELRQAVKGKVKNQVMDGLLSTNEIDVPSPLVAQEIDRMREQAVQQFGGEQGGFDPKQLPAELFEADAKKRVALGLIVGEVVKQREVKVDEDRVRAMIEDMASAYQEPQQVIDWYYSNEQQLSQVKYVVLEEQVVDTVLESAKVSEAEVSYQDAIKPAAPEAAPESAEEQETAEEA</sequence>
<gene>
    <name evidence="11 16" type="primary">tig</name>
    <name evidence="16" type="ORF">NX722_10575</name>
</gene>
<accession>A0ABT3MUL6</accession>
<feature type="compositionally biased region" description="Acidic residues" evidence="14">
    <location>
        <begin position="446"/>
        <end position="456"/>
    </location>
</feature>
<dbReference type="PROSITE" id="PS50059">
    <property type="entry name" value="FKBP_PPIASE"/>
    <property type="match status" value="1"/>
</dbReference>
<dbReference type="Proteomes" id="UP001209854">
    <property type="component" value="Unassembled WGS sequence"/>
</dbReference>
<comment type="domain">
    <text evidence="11">Consists of 3 domains; the N-terminus binds the ribosome, the middle domain has PPIase activity, while the C-terminus has intrinsic chaperone activity on its own.</text>
</comment>
<dbReference type="Pfam" id="PF05697">
    <property type="entry name" value="Trigger_N"/>
    <property type="match status" value="1"/>
</dbReference>
<comment type="function">
    <text evidence="11">Involved in protein export. Acts as a chaperone by maintaining the newly synthesized protein in an open conformation. Functions as a peptidyl-prolyl cis-trans isomerase.</text>
</comment>
<name>A0ABT3MUL6_9GAMM</name>
<dbReference type="NCBIfam" id="TIGR00115">
    <property type="entry name" value="tig"/>
    <property type="match status" value="1"/>
</dbReference>
<keyword evidence="11" id="KW-0963">Cytoplasm</keyword>